<evidence type="ECO:0000259" key="4">
    <source>
        <dbReference type="PROSITE" id="PS50949"/>
    </source>
</evidence>
<dbReference type="SMART" id="SM00895">
    <property type="entry name" value="FCD"/>
    <property type="match status" value="1"/>
</dbReference>
<dbReference type="Pfam" id="PF00392">
    <property type="entry name" value="GntR"/>
    <property type="match status" value="1"/>
</dbReference>
<evidence type="ECO:0000256" key="3">
    <source>
        <dbReference type="ARBA" id="ARBA00023163"/>
    </source>
</evidence>
<keyword evidence="2" id="KW-0238">DNA-binding</keyword>
<dbReference type="Pfam" id="PF07729">
    <property type="entry name" value="FCD"/>
    <property type="match status" value="1"/>
</dbReference>
<keyword evidence="3" id="KW-0804">Transcription</keyword>
<dbReference type="InterPro" id="IPR000524">
    <property type="entry name" value="Tscrpt_reg_HTH_GntR"/>
</dbReference>
<dbReference type="GO" id="GO:0003700">
    <property type="term" value="F:DNA-binding transcription factor activity"/>
    <property type="evidence" value="ECO:0007669"/>
    <property type="project" value="InterPro"/>
</dbReference>
<reference evidence="5 6" key="1">
    <citation type="submission" date="2019-07" db="EMBL/GenBank/DDBJ databases">
        <title>Full genome sequence of Sphingomonas sp. 4R-6-7(HKS19).</title>
        <authorList>
            <person name="Im W.-T."/>
        </authorList>
    </citation>
    <scope>NUCLEOTIDE SEQUENCE [LARGE SCALE GENOMIC DNA]</scope>
    <source>
        <strain evidence="5 6">HKS19</strain>
    </source>
</reference>
<proteinExistence type="predicted"/>
<name>A0A5B8LEZ1_9SPHN</name>
<dbReference type="GO" id="GO:0003677">
    <property type="term" value="F:DNA binding"/>
    <property type="evidence" value="ECO:0007669"/>
    <property type="project" value="UniProtKB-KW"/>
</dbReference>
<dbReference type="Proteomes" id="UP000315673">
    <property type="component" value="Chromosome"/>
</dbReference>
<evidence type="ECO:0000256" key="2">
    <source>
        <dbReference type="ARBA" id="ARBA00023125"/>
    </source>
</evidence>
<evidence type="ECO:0000256" key="1">
    <source>
        <dbReference type="ARBA" id="ARBA00023015"/>
    </source>
</evidence>
<dbReference type="InterPro" id="IPR036390">
    <property type="entry name" value="WH_DNA-bd_sf"/>
</dbReference>
<keyword evidence="6" id="KW-1185">Reference proteome</keyword>
<protein>
    <submittedName>
        <fullName evidence="5">FadR family transcriptional regulator</fullName>
    </submittedName>
</protein>
<dbReference type="Gene3D" id="1.10.10.10">
    <property type="entry name" value="Winged helix-like DNA-binding domain superfamily/Winged helix DNA-binding domain"/>
    <property type="match status" value="1"/>
</dbReference>
<sequence>MPASRGRSRAASGLRRRNIARIAWPHESGGTDDGVRAIEGGSLVDRAVRRVRDHIRDNDLKVGDTLPGEGAFAAQLGVSRAVMREAFSTLAALRQIDVGNGRKARVAAIDGTVLSSSLDHAIATSQVTVPEIWDVRRTLELRTSELAAIQRSDAEARVILGHAEGMAAARHDLSQLIRHDIAFHQAIAKASGNALFYNIIRSFEALMKVAVPTAWETRATEQQRQLVLDNHRRIALAIANREADGAREEMDRHFDTSISDLLVSYSAAS</sequence>
<dbReference type="SMART" id="SM00345">
    <property type="entry name" value="HTH_GNTR"/>
    <property type="match status" value="1"/>
</dbReference>
<dbReference type="Gene3D" id="1.20.120.530">
    <property type="entry name" value="GntR ligand-binding domain-like"/>
    <property type="match status" value="1"/>
</dbReference>
<dbReference type="InterPro" id="IPR008920">
    <property type="entry name" value="TF_FadR/GntR_C"/>
</dbReference>
<accession>A0A5B8LEZ1</accession>
<dbReference type="SUPFAM" id="SSF46785">
    <property type="entry name" value="Winged helix' DNA-binding domain"/>
    <property type="match status" value="1"/>
</dbReference>
<dbReference type="InterPro" id="IPR011711">
    <property type="entry name" value="GntR_C"/>
</dbReference>
<dbReference type="PANTHER" id="PTHR43537:SF5">
    <property type="entry name" value="UXU OPERON TRANSCRIPTIONAL REGULATOR"/>
    <property type="match status" value="1"/>
</dbReference>
<organism evidence="5 6">
    <name type="scientific">Sphingomonas panacisoli</name>
    <dbReference type="NCBI Taxonomy" id="1813879"/>
    <lineage>
        <taxon>Bacteria</taxon>
        <taxon>Pseudomonadati</taxon>
        <taxon>Pseudomonadota</taxon>
        <taxon>Alphaproteobacteria</taxon>
        <taxon>Sphingomonadales</taxon>
        <taxon>Sphingomonadaceae</taxon>
        <taxon>Sphingomonas</taxon>
    </lineage>
</organism>
<gene>
    <name evidence="5" type="ORF">FPZ24_04210</name>
</gene>
<dbReference type="PANTHER" id="PTHR43537">
    <property type="entry name" value="TRANSCRIPTIONAL REGULATOR, GNTR FAMILY"/>
    <property type="match status" value="1"/>
</dbReference>
<dbReference type="KEGG" id="spai:FPZ24_04210"/>
<dbReference type="EMBL" id="CP042306">
    <property type="protein sequence ID" value="QDZ06778.1"/>
    <property type="molecule type" value="Genomic_DNA"/>
</dbReference>
<dbReference type="InterPro" id="IPR036388">
    <property type="entry name" value="WH-like_DNA-bd_sf"/>
</dbReference>
<evidence type="ECO:0000313" key="6">
    <source>
        <dbReference type="Proteomes" id="UP000315673"/>
    </source>
</evidence>
<dbReference type="OrthoDB" id="9812645at2"/>
<dbReference type="AlphaFoldDB" id="A0A5B8LEZ1"/>
<feature type="domain" description="HTH gntR-type" evidence="4">
    <location>
        <begin position="41"/>
        <end position="109"/>
    </location>
</feature>
<evidence type="ECO:0000313" key="5">
    <source>
        <dbReference type="EMBL" id="QDZ06778.1"/>
    </source>
</evidence>
<dbReference type="PROSITE" id="PS50949">
    <property type="entry name" value="HTH_GNTR"/>
    <property type="match status" value="1"/>
</dbReference>
<keyword evidence="1" id="KW-0805">Transcription regulation</keyword>
<dbReference type="SUPFAM" id="SSF48008">
    <property type="entry name" value="GntR ligand-binding domain-like"/>
    <property type="match status" value="1"/>
</dbReference>